<sequence>MTHQPAPQRVALHTRLKPGKEAEYESVHAVIPPELDTALREAGVREWRIWRNGLDLFHVVEVDDYAAMRAALRDHPANVPWQARMAELLAVEDDYSGGDTGIGLVWELPEKE</sequence>
<proteinExistence type="predicted"/>
<dbReference type="AlphaFoldDB" id="A0A1H5RDR4"/>
<organism evidence="1 2">
    <name type="scientific">Amycolatopsis pretoriensis</name>
    <dbReference type="NCBI Taxonomy" id="218821"/>
    <lineage>
        <taxon>Bacteria</taxon>
        <taxon>Bacillati</taxon>
        <taxon>Actinomycetota</taxon>
        <taxon>Actinomycetes</taxon>
        <taxon>Pseudonocardiales</taxon>
        <taxon>Pseudonocardiaceae</taxon>
        <taxon>Amycolatopsis</taxon>
    </lineage>
</organism>
<evidence type="ECO:0000313" key="1">
    <source>
        <dbReference type="EMBL" id="SEF35701.1"/>
    </source>
</evidence>
<dbReference type="GO" id="GO:0016857">
    <property type="term" value="F:racemase and epimerase activity, acting on carbohydrates and derivatives"/>
    <property type="evidence" value="ECO:0007669"/>
    <property type="project" value="InterPro"/>
</dbReference>
<dbReference type="InterPro" id="IPR008000">
    <property type="entry name" value="Rham/fucose_mutarotase"/>
</dbReference>
<dbReference type="Proteomes" id="UP000198878">
    <property type="component" value="Unassembled WGS sequence"/>
</dbReference>
<dbReference type="EMBL" id="FNUJ01000008">
    <property type="protein sequence ID" value="SEF35701.1"/>
    <property type="molecule type" value="Genomic_DNA"/>
</dbReference>
<dbReference type="SUPFAM" id="SSF54909">
    <property type="entry name" value="Dimeric alpha+beta barrel"/>
    <property type="match status" value="1"/>
</dbReference>
<dbReference type="Gene3D" id="3.30.70.100">
    <property type="match status" value="1"/>
</dbReference>
<dbReference type="RefSeq" id="WP_086674969.1">
    <property type="nucleotide sequence ID" value="NZ_FNUJ01000008.1"/>
</dbReference>
<evidence type="ECO:0000313" key="2">
    <source>
        <dbReference type="Proteomes" id="UP000198878"/>
    </source>
</evidence>
<accession>A0A1H5RDR4</accession>
<dbReference type="PANTHER" id="PTHR34389:SF2">
    <property type="entry name" value="L-RHAMNOSE MUTAROTASE"/>
    <property type="match status" value="1"/>
</dbReference>
<dbReference type="InterPro" id="IPR011008">
    <property type="entry name" value="Dimeric_a/b-barrel"/>
</dbReference>
<reference evidence="2" key="1">
    <citation type="submission" date="2016-10" db="EMBL/GenBank/DDBJ databases">
        <authorList>
            <person name="Varghese N."/>
            <person name="Submissions S."/>
        </authorList>
    </citation>
    <scope>NUCLEOTIDE SEQUENCE [LARGE SCALE GENOMIC DNA]</scope>
    <source>
        <strain evidence="2">DSM 44654</strain>
    </source>
</reference>
<dbReference type="Pfam" id="PF05336">
    <property type="entry name" value="rhaM"/>
    <property type="match status" value="1"/>
</dbReference>
<keyword evidence="2" id="KW-1185">Reference proteome</keyword>
<protein>
    <submittedName>
        <fullName evidence="1">L-rhamnose mutarotase</fullName>
    </submittedName>
</protein>
<gene>
    <name evidence="1" type="ORF">SAMN05421837_108294</name>
</gene>
<dbReference type="PANTHER" id="PTHR34389">
    <property type="entry name" value="L-RHAMNOSE MUTAROTASE"/>
    <property type="match status" value="1"/>
</dbReference>
<name>A0A1H5RDR4_9PSEU</name>
<dbReference type="OrthoDB" id="3826869at2"/>
<dbReference type="GO" id="GO:0019301">
    <property type="term" value="P:rhamnose catabolic process"/>
    <property type="evidence" value="ECO:0007669"/>
    <property type="project" value="TreeGrafter"/>
</dbReference>
<dbReference type="STRING" id="218821.SAMN05421837_108294"/>